<dbReference type="AlphaFoldDB" id="A0A1F2P9A2"/>
<dbReference type="PANTHER" id="PTHR35902">
    <property type="entry name" value="S-LAYER DOMAIN-LIKE PROTEIN-RELATED"/>
    <property type="match status" value="1"/>
</dbReference>
<comment type="caution">
    <text evidence="1">The sequence shown here is derived from an EMBL/GenBank/DDBJ whole genome shotgun (WGS) entry which is preliminary data.</text>
</comment>
<organism evidence="1 2">
    <name type="scientific">Candidatus Syntropharchaeum caldarium</name>
    <dbReference type="NCBI Taxonomy" id="1838285"/>
    <lineage>
        <taxon>Archaea</taxon>
        <taxon>Methanobacteriati</taxon>
        <taxon>Methanobacteriota</taxon>
        <taxon>Stenosarchaea group</taxon>
        <taxon>Methanomicrobia</taxon>
        <taxon>Methanosarcinales</taxon>
        <taxon>ANME-2 cluster</taxon>
        <taxon>Candidatus Syntropharchaeum</taxon>
    </lineage>
</organism>
<proteinExistence type="predicted"/>
<keyword evidence="2" id="KW-1185">Reference proteome</keyword>
<dbReference type="STRING" id="1838285.SCAL_000599"/>
<dbReference type="EMBL" id="LYOS01000002">
    <property type="protein sequence ID" value="OFV67959.1"/>
    <property type="molecule type" value="Genomic_DNA"/>
</dbReference>
<sequence length="413" mass="44953">MRYTILILAIQLALLIIAPTAAGATTPVTDSSVTVANYTLDPPIFISGDKGTLTVTIINRDTTSSETTTTSTTTTTGTTSTTSTSLIKTKIDDVRLYSRNIESVGEDGKRVIYDNPGALSPGESMTLTFPLEADVEDGTYFPELRITVEDGINTRYPIPITVDSSPVEIIPIDIPGEIPVKGSQLIQLAVANTRQNSVESVRITPRSSIFKFAPESIFIGRMAQNEEVNANFTLTPLIDGAGVDTITFRLDYRNGDNTHVSTLEKRVEVVEREDLRVIVVSYPQSIPVGGTGRVELDIANGRSSDLSSVRVVPITDGFTLSPKEVFIGDMEQDDVFSAEFDLRPVSGPGTFEEVSFRAIYRDLGNDKLYETEPITLTIEIGEEEKESPALSPIALLIGFVIAVRLISRTRQHS</sequence>
<accession>A0A1F2P9A2</accession>
<evidence type="ECO:0000313" key="1">
    <source>
        <dbReference type="EMBL" id="OFV67959.1"/>
    </source>
</evidence>
<protein>
    <submittedName>
        <fullName evidence="1">Uncharacterized protein</fullName>
    </submittedName>
</protein>
<name>A0A1F2P9A2_9EURY</name>
<gene>
    <name evidence="1" type="ORF">SCAL_000599</name>
</gene>
<dbReference type="PATRIC" id="fig|1838285.3.peg.608"/>
<reference evidence="1" key="1">
    <citation type="submission" date="2016-05" db="EMBL/GenBank/DDBJ databases">
        <title>Microbial consortia oxidize butane by reversing methanogenesis.</title>
        <authorList>
            <person name="Laso-Perez R."/>
            <person name="Richter M."/>
            <person name="Wegener G."/>
            <person name="Musat F."/>
        </authorList>
    </citation>
    <scope>NUCLEOTIDE SEQUENCE [LARGE SCALE GENOMIC DNA]</scope>
    <source>
        <strain evidence="1">BOX2</strain>
    </source>
</reference>
<evidence type="ECO:0000313" key="2">
    <source>
        <dbReference type="Proteomes" id="UP000186940"/>
    </source>
</evidence>
<dbReference type="Proteomes" id="UP000186940">
    <property type="component" value="Unassembled WGS sequence"/>
</dbReference>